<dbReference type="InterPro" id="IPR003673">
    <property type="entry name" value="CoA-Trfase_fam_III"/>
</dbReference>
<protein>
    <submittedName>
        <fullName evidence="1">Crotonobetainyl-CoA:carnitine CoA-transferase CaiB-like acyl-CoA transferase</fullName>
    </submittedName>
</protein>
<dbReference type="Proteomes" id="UP000528457">
    <property type="component" value="Unassembled WGS sequence"/>
</dbReference>
<dbReference type="PANTHER" id="PTHR48228:SF5">
    <property type="entry name" value="ALPHA-METHYLACYL-COA RACEMASE"/>
    <property type="match status" value="1"/>
</dbReference>
<accession>A0A7X0JP95</accession>
<dbReference type="Pfam" id="PF02515">
    <property type="entry name" value="CoA_transf_3"/>
    <property type="match status" value="1"/>
</dbReference>
<gene>
    <name evidence="1" type="ORF">HNR48_000067</name>
</gene>
<evidence type="ECO:0000313" key="2">
    <source>
        <dbReference type="Proteomes" id="UP000528457"/>
    </source>
</evidence>
<evidence type="ECO:0000313" key="1">
    <source>
        <dbReference type="EMBL" id="MBB6519789.1"/>
    </source>
</evidence>
<dbReference type="RefSeq" id="WP_166853133.1">
    <property type="nucleotide sequence ID" value="NZ_JAAONY010000001.1"/>
</dbReference>
<sequence>MSGPLSGLKILDFSTLLPGPYATQLLADMGAQVLRIESPTRPDLLRFAPPMVGDISAGHGSINRNKQCIALDLKQPASIEIVKKLLQEYDIVLEQFRPGVMQRLGLDYNTLSADKPELIYCSITGYGQTGPLKNRAGHDINYLALAGLASYSGRKETGPILSGTQIADIAGGTHHAVMGILAAVIERSNSGKGQHIDISMSDAALALSATAGAAHLAGDKAPELSGTMLNGGIFYDFYETADGRHLSVGSLEPQFCKQLCEAMGQPEWFERAMNYNPEVQAELKQDLIAAFKQKTFAEWSEIFAALDACVEPVLSLDETEQHPHFQERGMYIEVDAADGQRLRQVASPIKFSGSQTEYRNAGLPIGANTDEVLGQLGYDADSLAQLRESGAIA</sequence>
<dbReference type="InParanoid" id="A0A7X0JP95"/>
<dbReference type="Gene3D" id="3.40.50.10540">
    <property type="entry name" value="Crotonobetainyl-coa:carnitine coa-transferase, domain 1"/>
    <property type="match status" value="2"/>
</dbReference>
<dbReference type="AlphaFoldDB" id="A0A7X0JP95"/>
<dbReference type="EMBL" id="JACHHT010000001">
    <property type="protein sequence ID" value="MBB6519789.1"/>
    <property type="molecule type" value="Genomic_DNA"/>
</dbReference>
<dbReference type="GO" id="GO:0016740">
    <property type="term" value="F:transferase activity"/>
    <property type="evidence" value="ECO:0007669"/>
    <property type="project" value="UniProtKB-KW"/>
</dbReference>
<keyword evidence="2" id="KW-1185">Reference proteome</keyword>
<organism evidence="1 2">
    <name type="scientific">Pseudoteredinibacter isoporae</name>
    <dbReference type="NCBI Taxonomy" id="570281"/>
    <lineage>
        <taxon>Bacteria</taxon>
        <taxon>Pseudomonadati</taxon>
        <taxon>Pseudomonadota</taxon>
        <taxon>Gammaproteobacteria</taxon>
        <taxon>Cellvibrionales</taxon>
        <taxon>Cellvibrionaceae</taxon>
        <taxon>Pseudoteredinibacter</taxon>
    </lineage>
</organism>
<dbReference type="SUPFAM" id="SSF89796">
    <property type="entry name" value="CoA-transferase family III (CaiB/BaiF)"/>
    <property type="match status" value="1"/>
</dbReference>
<dbReference type="InterPro" id="IPR050509">
    <property type="entry name" value="CoA-transferase_III"/>
</dbReference>
<comment type="caution">
    <text evidence="1">The sequence shown here is derived from an EMBL/GenBank/DDBJ whole genome shotgun (WGS) entry which is preliminary data.</text>
</comment>
<dbReference type="Gene3D" id="3.30.1540.10">
    <property type="entry name" value="formyl-coa transferase, domain 3"/>
    <property type="match status" value="1"/>
</dbReference>
<dbReference type="InterPro" id="IPR023606">
    <property type="entry name" value="CoA-Trfase_III_dom_1_sf"/>
</dbReference>
<name>A0A7X0JP95_9GAMM</name>
<dbReference type="InterPro" id="IPR044855">
    <property type="entry name" value="CoA-Trfase_III_dom3_sf"/>
</dbReference>
<reference evidence="1 2" key="1">
    <citation type="submission" date="2020-08" db="EMBL/GenBank/DDBJ databases">
        <title>Genomic Encyclopedia of Type Strains, Phase IV (KMG-IV): sequencing the most valuable type-strain genomes for metagenomic binning, comparative biology and taxonomic classification.</title>
        <authorList>
            <person name="Goeker M."/>
        </authorList>
    </citation>
    <scope>NUCLEOTIDE SEQUENCE [LARGE SCALE GENOMIC DNA]</scope>
    <source>
        <strain evidence="1 2">DSM 22368</strain>
    </source>
</reference>
<proteinExistence type="predicted"/>
<dbReference type="PANTHER" id="PTHR48228">
    <property type="entry name" value="SUCCINYL-COA--D-CITRAMALATE COA-TRANSFERASE"/>
    <property type="match status" value="1"/>
</dbReference>
<keyword evidence="1" id="KW-0808">Transferase</keyword>